<accession>A0A3L8DDF4</accession>
<protein>
    <submittedName>
        <fullName evidence="1">Uncharacterized protein</fullName>
    </submittedName>
</protein>
<name>A0A3L8DDF4_OOCBI</name>
<organism evidence="1">
    <name type="scientific">Ooceraea biroi</name>
    <name type="common">Clonal raider ant</name>
    <name type="synonym">Cerapachys biroi</name>
    <dbReference type="NCBI Taxonomy" id="2015173"/>
    <lineage>
        <taxon>Eukaryota</taxon>
        <taxon>Metazoa</taxon>
        <taxon>Ecdysozoa</taxon>
        <taxon>Arthropoda</taxon>
        <taxon>Hexapoda</taxon>
        <taxon>Insecta</taxon>
        <taxon>Pterygota</taxon>
        <taxon>Neoptera</taxon>
        <taxon>Endopterygota</taxon>
        <taxon>Hymenoptera</taxon>
        <taxon>Apocrita</taxon>
        <taxon>Aculeata</taxon>
        <taxon>Formicoidea</taxon>
        <taxon>Formicidae</taxon>
        <taxon>Dorylinae</taxon>
        <taxon>Ooceraea</taxon>
    </lineage>
</organism>
<evidence type="ECO:0000313" key="1">
    <source>
        <dbReference type="EMBL" id="RLU18510.1"/>
    </source>
</evidence>
<reference evidence="1" key="1">
    <citation type="journal article" date="2018" name="Genome Res.">
        <title>The genomic architecture and molecular evolution of ant odorant receptors.</title>
        <authorList>
            <person name="McKenzie S.K."/>
            <person name="Kronauer D.J.C."/>
        </authorList>
    </citation>
    <scope>NUCLEOTIDE SEQUENCE [LARGE SCALE GENOMIC DNA]</scope>
    <source>
        <strain evidence="1">Clonal line C1</strain>
    </source>
</reference>
<gene>
    <name evidence="1" type="ORF">DMN91_008867</name>
</gene>
<comment type="caution">
    <text evidence="1">The sequence shown here is derived from an EMBL/GenBank/DDBJ whole genome shotgun (WGS) entry which is preliminary data.</text>
</comment>
<dbReference type="Proteomes" id="UP000279307">
    <property type="component" value="Chromosome 9"/>
</dbReference>
<reference evidence="1" key="2">
    <citation type="submission" date="2018-07" db="EMBL/GenBank/DDBJ databases">
        <authorList>
            <person name="Mckenzie S.K."/>
            <person name="Kronauer D.J.C."/>
        </authorList>
    </citation>
    <scope>NUCLEOTIDE SEQUENCE</scope>
    <source>
        <strain evidence="1">Clonal line C1</strain>
    </source>
</reference>
<sequence length="91" mass="10432">MRGTERGARGAEGTERGLNQFGAFTLEYPVDRRDSVPPPCNQMQSASWALPNIDTFELTYHRVVTFTSKVCNEYGLQKKRKHQQNNAESRR</sequence>
<proteinExistence type="predicted"/>
<dbReference type="AlphaFoldDB" id="A0A3L8DDF4"/>
<dbReference type="EMBL" id="QOIP01000009">
    <property type="protein sequence ID" value="RLU18510.1"/>
    <property type="molecule type" value="Genomic_DNA"/>
</dbReference>